<dbReference type="InterPro" id="IPR001680">
    <property type="entry name" value="WD40_rpt"/>
</dbReference>
<comment type="catalytic activity">
    <reaction evidence="1">
        <text>S-ubiquitinyl-[E2 ubiquitin-conjugating enzyme]-L-cysteine + [acceptor protein]-L-lysine = [E2 ubiquitin-conjugating enzyme]-L-cysteine + N(6)-ubiquitinyl-[acceptor protein]-L-lysine.</text>
        <dbReference type="EC" id="2.3.2.27"/>
    </reaction>
</comment>
<keyword evidence="1" id="KW-0747">Spliceosome</keyword>
<dbReference type="InterPro" id="IPR038959">
    <property type="entry name" value="Prp19"/>
</dbReference>
<comment type="caution">
    <text evidence="2">The sequence shown here is derived from an EMBL/GenBank/DDBJ whole genome shotgun (WGS) entry which is preliminary data.</text>
</comment>
<gene>
    <name evidence="2" type="ORF">IFM89_010527</name>
</gene>
<protein>
    <recommendedName>
        <fullName evidence="1">Pre-mRNA-processing factor 19</fullName>
        <ecNumber evidence="1">2.3.2.27</ecNumber>
    </recommendedName>
</protein>
<dbReference type="EMBL" id="JADFTS010000005">
    <property type="protein sequence ID" value="KAF9604852.1"/>
    <property type="molecule type" value="Genomic_DNA"/>
</dbReference>
<dbReference type="GO" id="GO:0006281">
    <property type="term" value="P:DNA repair"/>
    <property type="evidence" value="ECO:0007669"/>
    <property type="project" value="UniProtKB-KW"/>
</dbReference>
<dbReference type="SUPFAM" id="SSF50978">
    <property type="entry name" value="WD40 repeat-like"/>
    <property type="match status" value="1"/>
</dbReference>
<dbReference type="PANTHER" id="PTHR43995:SF1">
    <property type="entry name" value="PRE-MRNA-PROCESSING FACTOR 19"/>
    <property type="match status" value="1"/>
</dbReference>
<evidence type="ECO:0000256" key="1">
    <source>
        <dbReference type="RuleBase" id="RU367101"/>
    </source>
</evidence>
<sequence length="184" mass="20367">QDLGHLHLLEMERPHLILEEDEELAPGGEIIYPGISSDTITELTNCNATLSHHRKTQRQIPSTLALVDSLEQYSLLSSHPLHKASEPGILAADIHPSQDIIASGGVDADVVLFHRTSGQILSSLSGHSKKVLMIDFLFLGFGNLKFWIRRFHFSVTVWVNSVKFVSRDELLVTGSADKATHCHT</sequence>
<keyword evidence="1" id="KW-0508">mRNA splicing</keyword>
<dbReference type="Proteomes" id="UP000631114">
    <property type="component" value="Unassembled WGS sequence"/>
</dbReference>
<comment type="pathway">
    <text evidence="1">Protein modification; protein ubiquitination.</text>
</comment>
<keyword evidence="1" id="KW-0808">Transferase</keyword>
<comment type="subunit">
    <text evidence="1">Homotetramer.</text>
</comment>
<dbReference type="Gene3D" id="2.130.10.10">
    <property type="entry name" value="YVTN repeat-like/Quinoprotein amine dehydrogenase"/>
    <property type="match status" value="1"/>
</dbReference>
<comment type="function">
    <text evidence="1">Ubiquitin-protein ligase which is mainly involved pre-mRNA splicing and DNA repair. Required for pre-mRNA splicing as component of the spliceosome.</text>
</comment>
<dbReference type="GO" id="GO:0005737">
    <property type="term" value="C:cytoplasm"/>
    <property type="evidence" value="ECO:0007669"/>
    <property type="project" value="TreeGrafter"/>
</dbReference>
<dbReference type="GO" id="GO:0061630">
    <property type="term" value="F:ubiquitin protein ligase activity"/>
    <property type="evidence" value="ECO:0007669"/>
    <property type="project" value="UniProtKB-UniRule"/>
</dbReference>
<accession>A0A835LU08</accession>
<dbReference type="GO" id="GO:0000974">
    <property type="term" value="C:Prp19 complex"/>
    <property type="evidence" value="ECO:0007669"/>
    <property type="project" value="UniProtKB-UniRule"/>
</dbReference>
<reference evidence="2 3" key="1">
    <citation type="submission" date="2020-10" db="EMBL/GenBank/DDBJ databases">
        <title>The Coptis chinensis genome and diversification of protoberbering-type alkaloids.</title>
        <authorList>
            <person name="Wang B."/>
            <person name="Shu S."/>
            <person name="Song C."/>
            <person name="Liu Y."/>
        </authorList>
    </citation>
    <scope>NUCLEOTIDE SEQUENCE [LARGE SCALE GENOMIC DNA]</scope>
    <source>
        <strain evidence="2">HL-2020</strain>
        <tissue evidence="2">Leaf</tissue>
    </source>
</reference>
<organism evidence="2 3">
    <name type="scientific">Coptis chinensis</name>
    <dbReference type="NCBI Taxonomy" id="261450"/>
    <lineage>
        <taxon>Eukaryota</taxon>
        <taxon>Viridiplantae</taxon>
        <taxon>Streptophyta</taxon>
        <taxon>Embryophyta</taxon>
        <taxon>Tracheophyta</taxon>
        <taxon>Spermatophyta</taxon>
        <taxon>Magnoliopsida</taxon>
        <taxon>Ranunculales</taxon>
        <taxon>Ranunculaceae</taxon>
        <taxon>Coptidoideae</taxon>
        <taxon>Coptis</taxon>
    </lineage>
</organism>
<keyword evidence="3" id="KW-1185">Reference proteome</keyword>
<dbReference type="GO" id="GO:0000398">
    <property type="term" value="P:mRNA splicing, via spliceosome"/>
    <property type="evidence" value="ECO:0007669"/>
    <property type="project" value="InterPro"/>
</dbReference>
<feature type="non-terminal residue" evidence="2">
    <location>
        <position position="1"/>
    </location>
</feature>
<dbReference type="Pfam" id="PF00400">
    <property type="entry name" value="WD40"/>
    <property type="match status" value="1"/>
</dbReference>
<dbReference type="PANTHER" id="PTHR43995">
    <property type="entry name" value="PRE-MRNA-PROCESSING FACTOR 19"/>
    <property type="match status" value="1"/>
</dbReference>
<dbReference type="OrthoDB" id="10255630at2759"/>
<keyword evidence="1" id="KW-0234">DNA repair</keyword>
<name>A0A835LU08_9MAGN</name>
<comment type="similarity">
    <text evidence="1">Belongs to the WD repeat PRP19 family.</text>
</comment>
<keyword evidence="1" id="KW-0539">Nucleus</keyword>
<comment type="subcellular location">
    <subcellularLocation>
        <location evidence="1">Nucleus</location>
    </subcellularLocation>
</comment>
<dbReference type="InterPro" id="IPR036322">
    <property type="entry name" value="WD40_repeat_dom_sf"/>
</dbReference>
<evidence type="ECO:0000313" key="3">
    <source>
        <dbReference type="Proteomes" id="UP000631114"/>
    </source>
</evidence>
<dbReference type="GO" id="GO:0070534">
    <property type="term" value="P:protein K63-linked ubiquitination"/>
    <property type="evidence" value="ECO:0007669"/>
    <property type="project" value="UniProtKB-UniRule"/>
</dbReference>
<keyword evidence="1" id="KW-0227">DNA damage</keyword>
<keyword evidence="1" id="KW-0833">Ubl conjugation pathway</keyword>
<evidence type="ECO:0000313" key="2">
    <source>
        <dbReference type="EMBL" id="KAF9604852.1"/>
    </source>
</evidence>
<proteinExistence type="inferred from homology"/>
<dbReference type="UniPathway" id="UPA00143"/>
<dbReference type="InterPro" id="IPR015943">
    <property type="entry name" value="WD40/YVTN_repeat-like_dom_sf"/>
</dbReference>
<dbReference type="GO" id="GO:0071006">
    <property type="term" value="C:U2-type catalytic step 1 spliceosome"/>
    <property type="evidence" value="ECO:0007669"/>
    <property type="project" value="TreeGrafter"/>
</dbReference>
<dbReference type="AlphaFoldDB" id="A0A835LU08"/>
<keyword evidence="1" id="KW-0507">mRNA processing</keyword>
<dbReference type="EC" id="2.3.2.27" evidence="1"/>